<dbReference type="InterPro" id="IPR013189">
    <property type="entry name" value="Glyco_hydro_32_C"/>
</dbReference>
<evidence type="ECO:0000256" key="2">
    <source>
        <dbReference type="ARBA" id="ARBA00022801"/>
    </source>
</evidence>
<comment type="pathway">
    <text evidence="5">Glycan biosynthesis; sucrose metabolism.</text>
</comment>
<evidence type="ECO:0000259" key="6">
    <source>
        <dbReference type="Pfam" id="PF00251"/>
    </source>
</evidence>
<evidence type="ECO:0000256" key="1">
    <source>
        <dbReference type="ARBA" id="ARBA00009902"/>
    </source>
</evidence>
<dbReference type="Gene3D" id="2.115.10.20">
    <property type="entry name" value="Glycosyl hydrolase domain, family 43"/>
    <property type="match status" value="1"/>
</dbReference>
<protein>
    <recommendedName>
        <fullName evidence="4">Sucrose-6-phosphate hydrolase</fullName>
        <ecNumber evidence="4">3.2.1.26</ecNumber>
    </recommendedName>
    <alternativeName>
        <fullName evidence="5">Invertase</fullName>
    </alternativeName>
</protein>
<dbReference type="Pfam" id="PF08244">
    <property type="entry name" value="Glyco_hydro_32C"/>
    <property type="match status" value="1"/>
</dbReference>
<evidence type="ECO:0000256" key="5">
    <source>
        <dbReference type="RuleBase" id="RU365015"/>
    </source>
</evidence>
<dbReference type="UniPathway" id="UPA00238"/>
<sequence>MNTALAQADHAVEALRAERQDEYYPQFHLAPPAGWINDPNGLICIDGVYHAFFQHHPYSEHWGPMHWGHATSRDLIRWQHQPIALAPDAPYDKDGCFSGCAVDDNGVLTLIYTGHVWLGEPGDDSQVREVQCLATSEDGIRFVKHGPVLAAPDGIQHFRDPKVWRENGEWWLVVGAKENGLGQVRLYRSADLRAWRFDRVLAGAQAAHQGYMWECPDFFPLGEQHLLLFSPQGLAAQGYRYRNRFQSGYLLGHWRPDSDFRVTQPFCELDAGHDFYAPQTFTAADGRRLLFAWMDMWESPMPSKAHRWAGALTLPRELTLAADGSVRVNPARELTALRRESHTFLAQTLTNQHLPLADDVQELTLTLRPADNDAERYGLAIGSAARLFIDNQSHRLVLERFHENRALCTCRSVPLPEGDSLSLRLFIDRSSLEIFVNQGQACLTSRIYPTEGDRRLSLFAEGGRAQFDPITGWRLASLWG</sequence>
<dbReference type="CDD" id="cd08996">
    <property type="entry name" value="GH32_FFase"/>
    <property type="match status" value="1"/>
</dbReference>
<dbReference type="InterPro" id="IPR018053">
    <property type="entry name" value="Glyco_hydro_32_AS"/>
</dbReference>
<accession>A0A1C3HCT4</accession>
<keyword evidence="2 4" id="KW-0378">Hydrolase</keyword>
<gene>
    <name evidence="8" type="primary">sacA</name>
    <name evidence="8" type="ORF">PWN146_01514</name>
</gene>
<evidence type="ECO:0000256" key="3">
    <source>
        <dbReference type="ARBA" id="ARBA00023295"/>
    </source>
</evidence>
<feature type="domain" description="Glycosyl hydrolase family 32 C-terminal" evidence="7">
    <location>
        <begin position="333"/>
        <end position="473"/>
    </location>
</feature>
<dbReference type="EC" id="3.2.1.26" evidence="4"/>
<dbReference type="AlphaFoldDB" id="A0A1C3HCT4"/>
<dbReference type="GO" id="GO:0005985">
    <property type="term" value="P:sucrose metabolic process"/>
    <property type="evidence" value="ECO:0007669"/>
    <property type="project" value="UniProtKB-UniPathway"/>
</dbReference>
<dbReference type="PANTHER" id="PTHR43101">
    <property type="entry name" value="BETA-FRUCTOSIDASE"/>
    <property type="match status" value="1"/>
</dbReference>
<dbReference type="PANTHER" id="PTHR43101:SF1">
    <property type="entry name" value="BETA-FRUCTOSIDASE"/>
    <property type="match status" value="1"/>
</dbReference>
<dbReference type="Pfam" id="PF00251">
    <property type="entry name" value="Glyco_hydro_32N"/>
    <property type="match status" value="1"/>
</dbReference>
<evidence type="ECO:0000256" key="4">
    <source>
        <dbReference type="RuleBase" id="RU362110"/>
    </source>
</evidence>
<comment type="catalytic activity">
    <reaction evidence="4">
        <text>Hydrolysis of terminal non-reducing beta-D-fructofuranoside residues in beta-D-fructofuranosides.</text>
        <dbReference type="EC" id="3.2.1.26"/>
    </reaction>
</comment>
<dbReference type="EMBL" id="LT575490">
    <property type="protein sequence ID" value="SAY42827.1"/>
    <property type="molecule type" value="Genomic_DNA"/>
</dbReference>
<reference evidence="8" key="1">
    <citation type="submission" date="2016-05" db="EMBL/GenBank/DDBJ databases">
        <authorList>
            <person name="Cock P.J.A."/>
            <person name="Cock P.J.A."/>
        </authorList>
    </citation>
    <scope>NUCLEOTIDE SEQUENCE</scope>
    <source>
        <strain evidence="8">PWN146_assembly</strain>
    </source>
</reference>
<evidence type="ECO:0000259" key="7">
    <source>
        <dbReference type="Pfam" id="PF08244"/>
    </source>
</evidence>
<feature type="domain" description="Glycosyl hydrolase family 32 N-terminal" evidence="6">
    <location>
        <begin position="28"/>
        <end position="324"/>
    </location>
</feature>
<dbReference type="SMART" id="SM00640">
    <property type="entry name" value="Glyco_32"/>
    <property type="match status" value="1"/>
</dbReference>
<comment type="subcellular location">
    <subcellularLocation>
        <location evidence="5">Cytoplasm</location>
    </subcellularLocation>
</comment>
<keyword evidence="5" id="KW-0119">Carbohydrate metabolism</keyword>
<comment type="similarity">
    <text evidence="1 4">Belongs to the glycosyl hydrolase 32 family.</text>
</comment>
<dbReference type="InterPro" id="IPR001362">
    <property type="entry name" value="Glyco_hydro_32"/>
</dbReference>
<comment type="function">
    <text evidence="5">Enables the bacterium to metabolize sucrose as a sole carbon source.</text>
</comment>
<dbReference type="GO" id="GO:0005737">
    <property type="term" value="C:cytoplasm"/>
    <property type="evidence" value="ECO:0007669"/>
    <property type="project" value="UniProtKB-SubCell"/>
</dbReference>
<organism evidence="8">
    <name type="scientific">Serratia marcescens</name>
    <dbReference type="NCBI Taxonomy" id="615"/>
    <lineage>
        <taxon>Bacteria</taxon>
        <taxon>Pseudomonadati</taxon>
        <taxon>Pseudomonadota</taxon>
        <taxon>Gammaproteobacteria</taxon>
        <taxon>Enterobacterales</taxon>
        <taxon>Yersiniaceae</taxon>
        <taxon>Serratia</taxon>
    </lineage>
</organism>
<dbReference type="SUPFAM" id="SSF75005">
    <property type="entry name" value="Arabinanase/levansucrase/invertase"/>
    <property type="match status" value="1"/>
</dbReference>
<name>A0A1C3HCT4_SERMA</name>
<evidence type="ECO:0000313" key="8">
    <source>
        <dbReference type="EMBL" id="SAY42827.1"/>
    </source>
</evidence>
<keyword evidence="3 4" id="KW-0326">Glycosidase</keyword>
<dbReference type="Gene3D" id="2.60.120.560">
    <property type="entry name" value="Exo-inulinase, domain 1"/>
    <property type="match status" value="1"/>
</dbReference>
<dbReference type="GO" id="GO:0004564">
    <property type="term" value="F:beta-fructofuranosidase activity"/>
    <property type="evidence" value="ECO:0007669"/>
    <property type="project" value="UniProtKB-EC"/>
</dbReference>
<dbReference type="InterPro" id="IPR023296">
    <property type="entry name" value="Glyco_hydro_beta-prop_sf"/>
</dbReference>
<dbReference type="SUPFAM" id="SSF49899">
    <property type="entry name" value="Concanavalin A-like lectins/glucanases"/>
    <property type="match status" value="1"/>
</dbReference>
<dbReference type="InterPro" id="IPR006232">
    <property type="entry name" value="Suc6P_hydrolase"/>
</dbReference>
<keyword evidence="5" id="KW-0963">Cytoplasm</keyword>
<proteinExistence type="inferred from homology"/>
<dbReference type="InterPro" id="IPR013148">
    <property type="entry name" value="Glyco_hydro_32_N"/>
</dbReference>
<dbReference type="PROSITE" id="PS00609">
    <property type="entry name" value="GLYCOSYL_HYDROL_F32"/>
    <property type="match status" value="1"/>
</dbReference>
<dbReference type="InterPro" id="IPR013320">
    <property type="entry name" value="ConA-like_dom_sf"/>
</dbReference>
<dbReference type="NCBIfam" id="TIGR01322">
    <property type="entry name" value="scrB_fam"/>
    <property type="match status" value="1"/>
</dbReference>
<dbReference type="InterPro" id="IPR051214">
    <property type="entry name" value="GH32_Enzymes"/>
</dbReference>